<dbReference type="Gene3D" id="3.40.50.720">
    <property type="entry name" value="NAD(P)-binding Rossmann-like Domain"/>
    <property type="match status" value="1"/>
</dbReference>
<evidence type="ECO:0000256" key="1">
    <source>
        <dbReference type="ARBA" id="ARBA00006484"/>
    </source>
</evidence>
<dbReference type="InterPro" id="IPR036291">
    <property type="entry name" value="NAD(P)-bd_dom_sf"/>
</dbReference>
<dbReference type="EMBL" id="JACIDY010000001">
    <property type="protein sequence ID" value="MBB3938620.1"/>
    <property type="molecule type" value="Genomic_DNA"/>
</dbReference>
<accession>A0A7W6C1B7</accession>
<dbReference type="RefSeq" id="WP_183615537.1">
    <property type="nucleotide sequence ID" value="NZ_JACIDY010000001.1"/>
</dbReference>
<dbReference type="PRINTS" id="PR00081">
    <property type="entry name" value="GDHRDH"/>
</dbReference>
<dbReference type="SUPFAM" id="SSF51735">
    <property type="entry name" value="NAD(P)-binding Rossmann-fold domains"/>
    <property type="match status" value="1"/>
</dbReference>
<protein>
    <submittedName>
        <fullName evidence="2">NAD(P)-dependent dehydrogenase (Short-subunit alcohol dehydrogenase family)</fullName>
    </submittedName>
</protein>
<dbReference type="AlphaFoldDB" id="A0A7W6C1B7"/>
<dbReference type="InterPro" id="IPR050259">
    <property type="entry name" value="SDR"/>
</dbReference>
<comment type="similarity">
    <text evidence="1">Belongs to the short-chain dehydrogenases/reductases (SDR) family.</text>
</comment>
<keyword evidence="3" id="KW-1185">Reference proteome</keyword>
<evidence type="ECO:0000313" key="3">
    <source>
        <dbReference type="Proteomes" id="UP000561459"/>
    </source>
</evidence>
<reference evidence="2 3" key="1">
    <citation type="submission" date="2020-08" db="EMBL/GenBank/DDBJ databases">
        <title>Genomic Encyclopedia of Type Strains, Phase IV (KMG-IV): sequencing the most valuable type-strain genomes for metagenomic binning, comparative biology and taxonomic classification.</title>
        <authorList>
            <person name="Goeker M."/>
        </authorList>
    </citation>
    <scope>NUCLEOTIDE SEQUENCE [LARGE SCALE GENOMIC DNA]</scope>
    <source>
        <strain evidence="2 3">DSM 27568</strain>
    </source>
</reference>
<evidence type="ECO:0000313" key="2">
    <source>
        <dbReference type="EMBL" id="MBB3938620.1"/>
    </source>
</evidence>
<name>A0A7W6C1B7_9SPHN</name>
<sequence>MSDRPVDANPVAIVTGGSGGLAPGIAAVLRDQGYAIVLVARGEEALTAAADALSAQGATVAAVGADVTDAASVSAMVAQVLERFGRIDLLVNAAASSHPIGGAIEEVEVGNVIADLDTKVGGYLRCIQAVVPAMKRQGQGRIVNIGGLTGRSSDTLSGLRNAAVAHLTKVLSDQLGPAGITVNALHPGITQTPHLDELFEEMAQENGGTAQQVEADFVSQIPTRRLCTPAEMGETIAFLAGPGGRSITGQSITVDGGYSRGVYL</sequence>
<proteinExistence type="inferred from homology"/>
<dbReference type="InterPro" id="IPR002347">
    <property type="entry name" value="SDR_fam"/>
</dbReference>
<dbReference type="Proteomes" id="UP000561459">
    <property type="component" value="Unassembled WGS sequence"/>
</dbReference>
<dbReference type="PANTHER" id="PTHR42879">
    <property type="entry name" value="3-OXOACYL-(ACYL-CARRIER-PROTEIN) REDUCTASE"/>
    <property type="match status" value="1"/>
</dbReference>
<organism evidence="2 3">
    <name type="scientific">Novosphingobium fluoreni</name>
    <dbReference type="NCBI Taxonomy" id="1391222"/>
    <lineage>
        <taxon>Bacteria</taxon>
        <taxon>Pseudomonadati</taxon>
        <taxon>Pseudomonadota</taxon>
        <taxon>Alphaproteobacteria</taxon>
        <taxon>Sphingomonadales</taxon>
        <taxon>Sphingomonadaceae</taxon>
        <taxon>Novosphingobium</taxon>
    </lineage>
</organism>
<dbReference type="Pfam" id="PF13561">
    <property type="entry name" value="adh_short_C2"/>
    <property type="match status" value="1"/>
</dbReference>
<comment type="caution">
    <text evidence="2">The sequence shown here is derived from an EMBL/GenBank/DDBJ whole genome shotgun (WGS) entry which is preliminary data.</text>
</comment>
<gene>
    <name evidence="2" type="ORF">GGR39_000249</name>
</gene>